<dbReference type="RefSeq" id="XP_012653058.1">
    <property type="nucleotide sequence ID" value="XM_012797604.1"/>
</dbReference>
<evidence type="ECO:0000313" key="3">
    <source>
        <dbReference type="Proteomes" id="UP000009168"/>
    </source>
</evidence>
<dbReference type="AlphaFoldDB" id="W7XI77"/>
<name>W7XI77_TETTS</name>
<keyword evidence="1" id="KW-1133">Transmembrane helix</keyword>
<dbReference type="InParanoid" id="W7XI77"/>
<dbReference type="GeneID" id="24438113"/>
<proteinExistence type="predicted"/>
<protein>
    <submittedName>
        <fullName evidence="2">Transmembrane protein, putative</fullName>
    </submittedName>
</protein>
<sequence length="73" mass="8563">MQNLSGIRIYKKYKQELLLKIFIISQLFKRVPQQFFARSHKFQIGSCKNYVLQISTSIEINILFLSVGILIIT</sequence>
<keyword evidence="3" id="KW-1185">Reference proteome</keyword>
<organism evidence="2 3">
    <name type="scientific">Tetrahymena thermophila (strain SB210)</name>
    <dbReference type="NCBI Taxonomy" id="312017"/>
    <lineage>
        <taxon>Eukaryota</taxon>
        <taxon>Sar</taxon>
        <taxon>Alveolata</taxon>
        <taxon>Ciliophora</taxon>
        <taxon>Intramacronucleata</taxon>
        <taxon>Oligohymenophorea</taxon>
        <taxon>Hymenostomatida</taxon>
        <taxon>Tetrahymenina</taxon>
        <taxon>Tetrahymenidae</taxon>
        <taxon>Tetrahymena</taxon>
    </lineage>
</organism>
<keyword evidence="1" id="KW-0472">Membrane</keyword>
<evidence type="ECO:0000256" key="1">
    <source>
        <dbReference type="SAM" id="Phobius"/>
    </source>
</evidence>
<keyword evidence="1 2" id="KW-0812">Transmembrane</keyword>
<gene>
    <name evidence="2" type="ORF">TTHERM_000267848</name>
</gene>
<dbReference type="EMBL" id="GG662703">
    <property type="protein sequence ID" value="EWS74381.1"/>
    <property type="molecule type" value="Genomic_DNA"/>
</dbReference>
<evidence type="ECO:0000313" key="2">
    <source>
        <dbReference type="EMBL" id="EWS74381.1"/>
    </source>
</evidence>
<dbReference type="Proteomes" id="UP000009168">
    <property type="component" value="Unassembled WGS sequence"/>
</dbReference>
<accession>W7XI77</accession>
<feature type="transmembrane region" description="Helical" evidence="1">
    <location>
        <begin position="50"/>
        <end position="72"/>
    </location>
</feature>
<dbReference type="KEGG" id="tet:TTHERM_000267848"/>
<reference evidence="3" key="1">
    <citation type="journal article" date="2006" name="PLoS Biol.">
        <title>Macronuclear genome sequence of the ciliate Tetrahymena thermophila, a model eukaryote.</title>
        <authorList>
            <person name="Eisen J.A."/>
            <person name="Coyne R.S."/>
            <person name="Wu M."/>
            <person name="Wu D."/>
            <person name="Thiagarajan M."/>
            <person name="Wortman J.R."/>
            <person name="Badger J.H."/>
            <person name="Ren Q."/>
            <person name="Amedeo P."/>
            <person name="Jones K.M."/>
            <person name="Tallon L.J."/>
            <person name="Delcher A.L."/>
            <person name="Salzberg S.L."/>
            <person name="Silva J.C."/>
            <person name="Haas B.J."/>
            <person name="Majoros W.H."/>
            <person name="Farzad M."/>
            <person name="Carlton J.M."/>
            <person name="Smith R.K. Jr."/>
            <person name="Garg J."/>
            <person name="Pearlman R.E."/>
            <person name="Karrer K.M."/>
            <person name="Sun L."/>
            <person name="Manning G."/>
            <person name="Elde N.C."/>
            <person name="Turkewitz A.P."/>
            <person name="Asai D.J."/>
            <person name="Wilkes D.E."/>
            <person name="Wang Y."/>
            <person name="Cai H."/>
            <person name="Collins K."/>
            <person name="Stewart B.A."/>
            <person name="Lee S.R."/>
            <person name="Wilamowska K."/>
            <person name="Weinberg Z."/>
            <person name="Ruzzo W.L."/>
            <person name="Wloga D."/>
            <person name="Gaertig J."/>
            <person name="Frankel J."/>
            <person name="Tsao C.-C."/>
            <person name="Gorovsky M.A."/>
            <person name="Keeling P.J."/>
            <person name="Waller R.F."/>
            <person name="Patron N.J."/>
            <person name="Cherry J.M."/>
            <person name="Stover N.A."/>
            <person name="Krieger C.J."/>
            <person name="del Toro C."/>
            <person name="Ryder H.F."/>
            <person name="Williamson S.C."/>
            <person name="Barbeau R.A."/>
            <person name="Hamilton E.P."/>
            <person name="Orias E."/>
        </authorList>
    </citation>
    <scope>NUCLEOTIDE SEQUENCE [LARGE SCALE GENOMIC DNA]</scope>
    <source>
        <strain evidence="3">SB210</strain>
    </source>
</reference>